<dbReference type="RefSeq" id="WP_106181835.1">
    <property type="nucleotide sequence ID" value="NZ_PVNH01000013.1"/>
</dbReference>
<dbReference type="InterPro" id="IPR029063">
    <property type="entry name" value="SAM-dependent_MTases_sf"/>
</dbReference>
<keyword evidence="1" id="KW-0808">Transferase</keyword>
<dbReference type="InterPro" id="IPR006764">
    <property type="entry name" value="SAM_dep_MeTrfase_SAV2177_type"/>
</dbReference>
<dbReference type="AlphaFoldDB" id="A0A2T0LLI0"/>
<dbReference type="Gene3D" id="3.40.50.150">
    <property type="entry name" value="Vaccinia Virus protein VP39"/>
    <property type="match status" value="1"/>
</dbReference>
<dbReference type="SUPFAM" id="SSF53335">
    <property type="entry name" value="S-adenosyl-L-methionine-dependent methyltransferases"/>
    <property type="match status" value="1"/>
</dbReference>
<keyword evidence="2" id="KW-1185">Reference proteome</keyword>
<dbReference type="GO" id="GO:0008168">
    <property type="term" value="F:methyltransferase activity"/>
    <property type="evidence" value="ECO:0007669"/>
    <property type="project" value="UniProtKB-KW"/>
</dbReference>
<dbReference type="PIRSF" id="PIRSF017393">
    <property type="entry name" value="MTase_SAV2177"/>
    <property type="match status" value="1"/>
</dbReference>
<dbReference type="Pfam" id="PF04672">
    <property type="entry name" value="Methyltransf_19"/>
    <property type="match status" value="1"/>
</dbReference>
<dbReference type="EMBL" id="PVNH01000013">
    <property type="protein sequence ID" value="PRX43894.1"/>
    <property type="molecule type" value="Genomic_DNA"/>
</dbReference>
<keyword evidence="1" id="KW-0489">Methyltransferase</keyword>
<dbReference type="Proteomes" id="UP000238362">
    <property type="component" value="Unassembled WGS sequence"/>
</dbReference>
<dbReference type="GO" id="GO:0032259">
    <property type="term" value="P:methylation"/>
    <property type="evidence" value="ECO:0007669"/>
    <property type="project" value="UniProtKB-KW"/>
</dbReference>
<dbReference type="OrthoDB" id="4134439at2"/>
<evidence type="ECO:0000313" key="1">
    <source>
        <dbReference type="EMBL" id="PRX43894.1"/>
    </source>
</evidence>
<evidence type="ECO:0000313" key="2">
    <source>
        <dbReference type="Proteomes" id="UP000238362"/>
    </source>
</evidence>
<protein>
    <submittedName>
        <fullName evidence="1">S-adenosyl methyltransferase</fullName>
    </submittedName>
</protein>
<comment type="caution">
    <text evidence="1">The sequence shown here is derived from an EMBL/GenBank/DDBJ whole genome shotgun (WGS) entry which is preliminary data.</text>
</comment>
<name>A0A2T0LLI0_9PSEU</name>
<sequence length="283" mass="31660">MTESNDVAPEAPSGVDTERPSAARVYDWYLGGNQNWAVDREFGRRIERTFPPIKELATQNRRFLGRLVRAALDAGIRQFLDLGSGVPTVGNVHEIVRGHLPEGEHASVVYVDYEPVAVAHATVILERDGATDWAGIVQADLRDPAAVLDHAETRRLLDFAEPVCVLMIAVLHFVGDDEDPTGLVRRYRERLAPGSWLAISHMTGELATGEQAEQLRRFVDMYRGTSNPIWLRDRGELEPLYGGWPLVEPGFVHPADWRPDVELNGLQLRARPFGWCGVAERPR</sequence>
<gene>
    <name evidence="1" type="ORF">B0I33_11357</name>
</gene>
<proteinExistence type="predicted"/>
<reference evidence="1 2" key="1">
    <citation type="submission" date="2018-03" db="EMBL/GenBank/DDBJ databases">
        <title>Genomic Encyclopedia of Type Strains, Phase III (KMG-III): the genomes of soil and plant-associated and newly described type strains.</title>
        <authorList>
            <person name="Whitman W."/>
        </authorList>
    </citation>
    <scope>NUCLEOTIDE SEQUENCE [LARGE SCALE GENOMIC DNA]</scope>
    <source>
        <strain evidence="1 2">CGMCC 4.7125</strain>
    </source>
</reference>
<accession>A0A2T0LLI0</accession>
<organism evidence="1 2">
    <name type="scientific">Prauserella shujinwangii</name>
    <dbReference type="NCBI Taxonomy" id="1453103"/>
    <lineage>
        <taxon>Bacteria</taxon>
        <taxon>Bacillati</taxon>
        <taxon>Actinomycetota</taxon>
        <taxon>Actinomycetes</taxon>
        <taxon>Pseudonocardiales</taxon>
        <taxon>Pseudonocardiaceae</taxon>
        <taxon>Prauserella</taxon>
    </lineage>
</organism>